<accession>A0ABV8F743</accession>
<name>A0ABV8F743_9ACTN</name>
<evidence type="ECO:0000313" key="1">
    <source>
        <dbReference type="EMBL" id="MFC3983465.1"/>
    </source>
</evidence>
<proteinExistence type="predicted"/>
<dbReference type="RefSeq" id="WP_386192664.1">
    <property type="nucleotide sequence ID" value="NZ_JBHSBC010000031.1"/>
</dbReference>
<gene>
    <name evidence="1" type="ORF">ACFOYY_25285</name>
</gene>
<comment type="caution">
    <text evidence="1">The sequence shown here is derived from an EMBL/GenBank/DDBJ whole genome shotgun (WGS) entry which is preliminary data.</text>
</comment>
<dbReference type="EMBL" id="JBHSBC010000031">
    <property type="protein sequence ID" value="MFC3983465.1"/>
    <property type="molecule type" value="Genomic_DNA"/>
</dbReference>
<dbReference type="Proteomes" id="UP001595698">
    <property type="component" value="Unassembled WGS sequence"/>
</dbReference>
<evidence type="ECO:0008006" key="3">
    <source>
        <dbReference type="Google" id="ProtNLM"/>
    </source>
</evidence>
<organism evidence="1 2">
    <name type="scientific">Streptosporangium jomthongense</name>
    <dbReference type="NCBI Taxonomy" id="1193683"/>
    <lineage>
        <taxon>Bacteria</taxon>
        <taxon>Bacillati</taxon>
        <taxon>Actinomycetota</taxon>
        <taxon>Actinomycetes</taxon>
        <taxon>Streptosporangiales</taxon>
        <taxon>Streptosporangiaceae</taxon>
        <taxon>Streptosporangium</taxon>
    </lineage>
</organism>
<sequence length="122" mass="13395">MRAILRDGPVIRVTDDPDGVIGEFLEYALSAHALSGRERARLADDLAERFAPDGGGLTVPDLFVAYQAAEPDDLPPNLVEEARGELGRAELWVLTRLRFRGRPEASAVVEGDEVRRLLGEML</sequence>
<evidence type="ECO:0000313" key="2">
    <source>
        <dbReference type="Proteomes" id="UP001595698"/>
    </source>
</evidence>
<keyword evidence="2" id="KW-1185">Reference proteome</keyword>
<reference evidence="2" key="1">
    <citation type="journal article" date="2019" name="Int. J. Syst. Evol. Microbiol.">
        <title>The Global Catalogue of Microorganisms (GCM) 10K type strain sequencing project: providing services to taxonomists for standard genome sequencing and annotation.</title>
        <authorList>
            <consortium name="The Broad Institute Genomics Platform"/>
            <consortium name="The Broad Institute Genome Sequencing Center for Infectious Disease"/>
            <person name="Wu L."/>
            <person name="Ma J."/>
        </authorList>
    </citation>
    <scope>NUCLEOTIDE SEQUENCE [LARGE SCALE GENOMIC DNA]</scope>
    <source>
        <strain evidence="2">TBRC 7912</strain>
    </source>
</reference>
<protein>
    <recommendedName>
        <fullName evidence="3">CdiI immunity protein domain-containing protein</fullName>
    </recommendedName>
</protein>